<dbReference type="Gene3D" id="1.10.630.10">
    <property type="entry name" value="Cytochrome P450"/>
    <property type="match status" value="1"/>
</dbReference>
<accession>A0ABW6PRK0</accession>
<name>A0ABW6PRK0_9NOCA</name>
<dbReference type="InterPro" id="IPR001128">
    <property type="entry name" value="Cyt_P450"/>
</dbReference>
<dbReference type="InterPro" id="IPR036396">
    <property type="entry name" value="Cyt_P450_sf"/>
</dbReference>
<comment type="caution">
    <text evidence="8">The sequence shown here is derived from an EMBL/GenBank/DDBJ whole genome shotgun (WGS) entry which is preliminary data.</text>
</comment>
<dbReference type="InterPro" id="IPR017972">
    <property type="entry name" value="Cyt_P450_CS"/>
</dbReference>
<comment type="similarity">
    <text evidence="1 7">Belongs to the cytochrome P450 family.</text>
</comment>
<evidence type="ECO:0000256" key="5">
    <source>
        <dbReference type="ARBA" id="ARBA00023004"/>
    </source>
</evidence>
<gene>
    <name evidence="8" type="ORF">ACFYTF_19655</name>
</gene>
<dbReference type="Pfam" id="PF00067">
    <property type="entry name" value="p450"/>
    <property type="match status" value="1"/>
</dbReference>
<evidence type="ECO:0000256" key="3">
    <source>
        <dbReference type="ARBA" id="ARBA00022723"/>
    </source>
</evidence>
<dbReference type="InterPro" id="IPR002397">
    <property type="entry name" value="Cyt_P450_B"/>
</dbReference>
<dbReference type="RefSeq" id="WP_387701539.1">
    <property type="nucleotide sequence ID" value="NZ_JBIAMX010000012.1"/>
</dbReference>
<proteinExistence type="inferred from homology"/>
<keyword evidence="3 7" id="KW-0479">Metal-binding</keyword>
<dbReference type="EMBL" id="JBIAMX010000012">
    <property type="protein sequence ID" value="MFF0545050.1"/>
    <property type="molecule type" value="Genomic_DNA"/>
</dbReference>
<evidence type="ECO:0000313" key="8">
    <source>
        <dbReference type="EMBL" id="MFF0545050.1"/>
    </source>
</evidence>
<dbReference type="CDD" id="cd11029">
    <property type="entry name" value="CYP107-like"/>
    <property type="match status" value="1"/>
</dbReference>
<sequence length="405" mass="43976">MVANNSVLGTVRTIDDDFFDDPHAYYRRWREDGIVHRVRFPDGTVRWVVVDHAAGRAVLADPRLHKNAEELAAATAAHTGCPVDPRAMALSDHMLNTDEPGHTRLRKLVNKAFTSKQVAVLRPRIQQITDELLDALSGEEADLLAEFANPLPVAVICELLGIPFDDRDRFQAWTRLLVGVHRLKEDGAVAASSMHAYLTDLVRAKRAEPTDDLLSQLALADVDGDRLTEQELVSMAFLLLVAGHETTVNLIANGTLALLRAPGRWQALGADPGAVPAAVEELLRFDGPVNMSTERVTAAPITVGEVEIPAGEFVYVALIAANRDPRRFPAADDLRFDDASTGHLAFGHGIHFCVGAPLARLEAEIAFTALTSRFPGLSLAPEAREPGYQASTLIRGLNALPVRLG</sequence>
<evidence type="ECO:0000256" key="1">
    <source>
        <dbReference type="ARBA" id="ARBA00010617"/>
    </source>
</evidence>
<dbReference type="PRINTS" id="PR00385">
    <property type="entry name" value="P450"/>
</dbReference>
<reference evidence="8 9" key="1">
    <citation type="submission" date="2024-10" db="EMBL/GenBank/DDBJ databases">
        <title>The Natural Products Discovery Center: Release of the First 8490 Sequenced Strains for Exploring Actinobacteria Biosynthetic Diversity.</title>
        <authorList>
            <person name="Kalkreuter E."/>
            <person name="Kautsar S.A."/>
            <person name="Yang D."/>
            <person name="Bader C.D."/>
            <person name="Teijaro C.N."/>
            <person name="Fluegel L."/>
            <person name="Davis C.M."/>
            <person name="Simpson J.R."/>
            <person name="Lauterbach L."/>
            <person name="Steele A.D."/>
            <person name="Gui C."/>
            <person name="Meng S."/>
            <person name="Li G."/>
            <person name="Viehrig K."/>
            <person name="Ye F."/>
            <person name="Su P."/>
            <person name="Kiefer A.F."/>
            <person name="Nichols A."/>
            <person name="Cepeda A.J."/>
            <person name="Yan W."/>
            <person name="Fan B."/>
            <person name="Jiang Y."/>
            <person name="Adhikari A."/>
            <person name="Zheng C.-J."/>
            <person name="Schuster L."/>
            <person name="Cowan T.M."/>
            <person name="Smanski M.J."/>
            <person name="Chevrette M.G."/>
            <person name="De Carvalho L.P.S."/>
            <person name="Shen B."/>
        </authorList>
    </citation>
    <scope>NUCLEOTIDE SEQUENCE [LARGE SCALE GENOMIC DNA]</scope>
    <source>
        <strain evidence="8 9">NPDC004045</strain>
    </source>
</reference>
<protein>
    <submittedName>
        <fullName evidence="8">Cytochrome P450</fullName>
    </submittedName>
</protein>
<dbReference type="PRINTS" id="PR00359">
    <property type="entry name" value="BP450"/>
</dbReference>
<evidence type="ECO:0000256" key="4">
    <source>
        <dbReference type="ARBA" id="ARBA00023002"/>
    </source>
</evidence>
<evidence type="ECO:0000256" key="7">
    <source>
        <dbReference type="RuleBase" id="RU000461"/>
    </source>
</evidence>
<evidence type="ECO:0000313" key="9">
    <source>
        <dbReference type="Proteomes" id="UP001601444"/>
    </source>
</evidence>
<dbReference type="SUPFAM" id="SSF48264">
    <property type="entry name" value="Cytochrome P450"/>
    <property type="match status" value="1"/>
</dbReference>
<keyword evidence="4 7" id="KW-0560">Oxidoreductase</keyword>
<dbReference type="PROSITE" id="PS00086">
    <property type="entry name" value="CYTOCHROME_P450"/>
    <property type="match status" value="1"/>
</dbReference>
<dbReference type="Proteomes" id="UP001601444">
    <property type="component" value="Unassembled WGS sequence"/>
</dbReference>
<evidence type="ECO:0000256" key="2">
    <source>
        <dbReference type="ARBA" id="ARBA00022617"/>
    </source>
</evidence>
<organism evidence="8 9">
    <name type="scientific">Nocardia thailandica</name>
    <dbReference type="NCBI Taxonomy" id="257275"/>
    <lineage>
        <taxon>Bacteria</taxon>
        <taxon>Bacillati</taxon>
        <taxon>Actinomycetota</taxon>
        <taxon>Actinomycetes</taxon>
        <taxon>Mycobacteriales</taxon>
        <taxon>Nocardiaceae</taxon>
        <taxon>Nocardia</taxon>
    </lineage>
</organism>
<keyword evidence="9" id="KW-1185">Reference proteome</keyword>
<evidence type="ECO:0000256" key="6">
    <source>
        <dbReference type="ARBA" id="ARBA00023033"/>
    </source>
</evidence>
<dbReference type="PANTHER" id="PTHR46696">
    <property type="entry name" value="P450, PUTATIVE (EUROFUNG)-RELATED"/>
    <property type="match status" value="1"/>
</dbReference>
<dbReference type="PANTHER" id="PTHR46696:SF1">
    <property type="entry name" value="CYTOCHROME P450 YJIB-RELATED"/>
    <property type="match status" value="1"/>
</dbReference>
<keyword evidence="5 7" id="KW-0408">Iron</keyword>
<keyword evidence="6 7" id="KW-0503">Monooxygenase</keyword>
<keyword evidence="2 7" id="KW-0349">Heme</keyword>